<feature type="region of interest" description="Disordered" evidence="1">
    <location>
        <begin position="41"/>
        <end position="78"/>
    </location>
</feature>
<dbReference type="PANTHER" id="PTHR35167">
    <property type="entry name" value="OS05G0216466 PROTEIN"/>
    <property type="match status" value="1"/>
</dbReference>
<evidence type="ECO:0000313" key="2">
    <source>
        <dbReference type="EMBL" id="KAK7302464.1"/>
    </source>
</evidence>
<name>A0AAN9PLQ9_CLITE</name>
<dbReference type="Proteomes" id="UP001359559">
    <property type="component" value="Unassembled WGS sequence"/>
</dbReference>
<keyword evidence="3" id="KW-1185">Reference proteome</keyword>
<proteinExistence type="predicted"/>
<dbReference type="PANTHER" id="PTHR35167:SF3">
    <property type="entry name" value="OS05G0216466 PROTEIN"/>
    <property type="match status" value="1"/>
</dbReference>
<evidence type="ECO:0000256" key="1">
    <source>
        <dbReference type="SAM" id="MobiDB-lite"/>
    </source>
</evidence>
<evidence type="ECO:0000313" key="3">
    <source>
        <dbReference type="Proteomes" id="UP001359559"/>
    </source>
</evidence>
<organism evidence="2 3">
    <name type="scientific">Clitoria ternatea</name>
    <name type="common">Butterfly pea</name>
    <dbReference type="NCBI Taxonomy" id="43366"/>
    <lineage>
        <taxon>Eukaryota</taxon>
        <taxon>Viridiplantae</taxon>
        <taxon>Streptophyta</taxon>
        <taxon>Embryophyta</taxon>
        <taxon>Tracheophyta</taxon>
        <taxon>Spermatophyta</taxon>
        <taxon>Magnoliopsida</taxon>
        <taxon>eudicotyledons</taxon>
        <taxon>Gunneridae</taxon>
        <taxon>Pentapetalae</taxon>
        <taxon>rosids</taxon>
        <taxon>fabids</taxon>
        <taxon>Fabales</taxon>
        <taxon>Fabaceae</taxon>
        <taxon>Papilionoideae</taxon>
        <taxon>50 kb inversion clade</taxon>
        <taxon>NPAAA clade</taxon>
        <taxon>indigoferoid/millettioid clade</taxon>
        <taxon>Phaseoleae</taxon>
        <taxon>Clitoria</taxon>
    </lineage>
</organism>
<dbReference type="AlphaFoldDB" id="A0AAN9PLQ9"/>
<accession>A0AAN9PLQ9</accession>
<sequence>MACEKKSTQNHKPPTFSRTEIDAAMQLIQLSNSIVDSSTTYLDEDHHSSNNSYSVQWKREQSKGDTTSAHTSPSTTEAVEDILADIEEDECFKRRNKRYRYVHEIYQVTHPVKATHIKSH</sequence>
<dbReference type="EMBL" id="JAYKXN010000003">
    <property type="protein sequence ID" value="KAK7302464.1"/>
    <property type="molecule type" value="Genomic_DNA"/>
</dbReference>
<reference evidence="2 3" key="1">
    <citation type="submission" date="2024-01" db="EMBL/GenBank/DDBJ databases">
        <title>The genomes of 5 underutilized Papilionoideae crops provide insights into root nodulation and disease resistance.</title>
        <authorList>
            <person name="Yuan L."/>
        </authorList>
    </citation>
    <scope>NUCLEOTIDE SEQUENCE [LARGE SCALE GENOMIC DNA]</scope>
    <source>
        <strain evidence="2">LY-2023</strain>
        <tissue evidence="2">Leaf</tissue>
    </source>
</reference>
<feature type="compositionally biased region" description="Polar residues" evidence="1">
    <location>
        <begin position="64"/>
        <end position="77"/>
    </location>
</feature>
<gene>
    <name evidence="2" type="ORF">RJT34_13354</name>
</gene>
<protein>
    <submittedName>
        <fullName evidence="2">Uncharacterized protein</fullName>
    </submittedName>
</protein>
<comment type="caution">
    <text evidence="2">The sequence shown here is derived from an EMBL/GenBank/DDBJ whole genome shotgun (WGS) entry which is preliminary data.</text>
</comment>